<keyword evidence="1" id="KW-1133">Transmembrane helix</keyword>
<keyword evidence="1" id="KW-0812">Transmembrane</keyword>
<evidence type="ECO:0000256" key="1">
    <source>
        <dbReference type="SAM" id="Phobius"/>
    </source>
</evidence>
<dbReference type="RefSeq" id="WP_222923138.1">
    <property type="nucleotide sequence ID" value="NZ_CP082286.1"/>
</dbReference>
<dbReference type="AlphaFoldDB" id="A0ABD5MPS8"/>
<feature type="transmembrane region" description="Helical" evidence="1">
    <location>
        <begin position="21"/>
        <end position="41"/>
    </location>
</feature>
<gene>
    <name evidence="2" type="ORF">ACFFOL_11635</name>
</gene>
<dbReference type="GeneID" id="67210547"/>
<protein>
    <submittedName>
        <fullName evidence="2">Uncharacterized protein</fullName>
    </submittedName>
</protein>
<evidence type="ECO:0000313" key="2">
    <source>
        <dbReference type="EMBL" id="MFB9824814.1"/>
    </source>
</evidence>
<proteinExistence type="predicted"/>
<feature type="transmembrane region" description="Helical" evidence="1">
    <location>
        <begin position="47"/>
        <end position="70"/>
    </location>
</feature>
<keyword evidence="1" id="KW-0472">Membrane</keyword>
<accession>A0ABD5MPS8</accession>
<dbReference type="EMBL" id="JBHMAJ010000007">
    <property type="protein sequence ID" value="MFB9824814.1"/>
    <property type="molecule type" value="Genomic_DNA"/>
</dbReference>
<keyword evidence="3" id="KW-1185">Reference proteome</keyword>
<evidence type="ECO:0000313" key="3">
    <source>
        <dbReference type="Proteomes" id="UP001589595"/>
    </source>
</evidence>
<name>A0ABD5MPS8_9EURY</name>
<dbReference type="Proteomes" id="UP001589595">
    <property type="component" value="Unassembled WGS sequence"/>
</dbReference>
<reference evidence="2" key="1">
    <citation type="submission" date="2024-09" db="EMBL/GenBank/DDBJ databases">
        <authorList>
            <person name="Sun Q."/>
        </authorList>
    </citation>
    <scope>NUCLEOTIDE SEQUENCE [LARGE SCALE GENOMIC DNA]</scope>
    <source>
        <strain evidence="2">JCM 31273</strain>
    </source>
</reference>
<comment type="caution">
    <text evidence="2">The sequence shown here is derived from an EMBL/GenBank/DDBJ whole genome shotgun (WGS) entry which is preliminary data.</text>
</comment>
<sequence>MRETSNGDDERDDPVGPASRQVLAVAVVFAVLGGALVRFATVEPPPGTVWAALSVVVVAAAVTLFGGDAVRTALRVLGR</sequence>
<organism evidence="2 3">
    <name type="scientific">Halobaculum roseum</name>
    <dbReference type="NCBI Taxonomy" id="2175149"/>
    <lineage>
        <taxon>Archaea</taxon>
        <taxon>Methanobacteriati</taxon>
        <taxon>Methanobacteriota</taxon>
        <taxon>Stenosarchaea group</taxon>
        <taxon>Halobacteria</taxon>
        <taxon>Halobacteriales</taxon>
        <taxon>Haloferacaceae</taxon>
        <taxon>Halobaculum</taxon>
    </lineage>
</organism>